<dbReference type="Pfam" id="PF06722">
    <property type="entry name" value="EryCIII-like_C"/>
    <property type="match status" value="1"/>
</dbReference>
<keyword evidence="2" id="KW-0328">Glycosyltransferase</keyword>
<dbReference type="SUPFAM" id="SSF53756">
    <property type="entry name" value="UDP-Glycosyltransferase/glycogen phosphorylase"/>
    <property type="match status" value="1"/>
</dbReference>
<gene>
    <name evidence="6" type="ORF">JQN83_02815</name>
</gene>
<accession>A0ABS3V2A0</accession>
<proteinExistence type="inferred from homology"/>
<dbReference type="InterPro" id="IPR010610">
    <property type="entry name" value="EryCIII-like_C"/>
</dbReference>
<dbReference type="PANTHER" id="PTHR48050:SF13">
    <property type="entry name" value="STEROL 3-BETA-GLUCOSYLTRANSFERASE UGT80A2"/>
    <property type="match status" value="1"/>
</dbReference>
<protein>
    <submittedName>
        <fullName evidence="6">DUF1205 domain-containing protein</fullName>
    </submittedName>
</protein>
<dbReference type="Gene3D" id="3.40.50.2000">
    <property type="entry name" value="Glycogen Phosphorylase B"/>
    <property type="match status" value="2"/>
</dbReference>
<name>A0ABS3V2A0_9ACTN</name>
<dbReference type="InterPro" id="IPR050426">
    <property type="entry name" value="Glycosyltransferase_28"/>
</dbReference>
<dbReference type="EMBL" id="JAGFWR010000001">
    <property type="protein sequence ID" value="MBO4159741.1"/>
    <property type="molecule type" value="Genomic_DNA"/>
</dbReference>
<comment type="similarity">
    <text evidence="1">Belongs to the glycosyltransferase 28 family.</text>
</comment>
<dbReference type="Pfam" id="PF21036">
    <property type="entry name" value="EryCIII-like_N"/>
    <property type="match status" value="1"/>
</dbReference>
<sequence length="374" mass="39724">MRFLFVTGGSPATVFPLTPLATAARNAGHEVIVASTEETLPAIVGAGLPGLCVSPVPIRHHITTDRSGAAITEPTDPEAHMIYIGHAFGRLAAACIDPLLDFAAQWRPDVVVGGMLTFAAPLLASRLGVPYVRHSWDTGEPPVVDSAAERELRPELERLGLDRLPVADLWIDICPPSLRPADAGPAQPMRFAPTNMQRPLEPWMYVRGEQRRIVVTAGTKVARGNFFDYLVDLVGKVKTVGAEVVVAAPAAVSDELSQRLGVRAGWLPLDVVARNCDVLVHHGGGGTALTGMACAVPQLLIPNMPKLLAPSRRLADSGAAVMLLPGEDTAEAIAAGVDQLLHQPIHRERAAVLSQEIMTMPSAADVVDVVEKLC</sequence>
<dbReference type="RefSeq" id="WP_208565413.1">
    <property type="nucleotide sequence ID" value="NZ_JAGFWR010000001.1"/>
</dbReference>
<comment type="caution">
    <text evidence="6">The sequence shown here is derived from an EMBL/GenBank/DDBJ whole genome shotgun (WGS) entry which is preliminary data.</text>
</comment>
<keyword evidence="3" id="KW-0808">Transferase</keyword>
<evidence type="ECO:0000256" key="2">
    <source>
        <dbReference type="ARBA" id="ARBA00022676"/>
    </source>
</evidence>
<evidence type="ECO:0000313" key="7">
    <source>
        <dbReference type="Proteomes" id="UP000671399"/>
    </source>
</evidence>
<evidence type="ECO:0000259" key="4">
    <source>
        <dbReference type="Pfam" id="PF06722"/>
    </source>
</evidence>
<dbReference type="CDD" id="cd03784">
    <property type="entry name" value="GT1_Gtf-like"/>
    <property type="match status" value="1"/>
</dbReference>
<feature type="domain" description="Erythromycin biosynthesis protein CIII-like C-terminal" evidence="4">
    <location>
        <begin position="233"/>
        <end position="373"/>
    </location>
</feature>
<evidence type="ECO:0000256" key="1">
    <source>
        <dbReference type="ARBA" id="ARBA00006962"/>
    </source>
</evidence>
<dbReference type="InterPro" id="IPR048284">
    <property type="entry name" value="EryCIII-like_N"/>
</dbReference>
<organism evidence="6 7">
    <name type="scientific">Micromonospora antibiotica</name>
    <dbReference type="NCBI Taxonomy" id="2807623"/>
    <lineage>
        <taxon>Bacteria</taxon>
        <taxon>Bacillati</taxon>
        <taxon>Actinomycetota</taxon>
        <taxon>Actinomycetes</taxon>
        <taxon>Micromonosporales</taxon>
        <taxon>Micromonosporaceae</taxon>
        <taxon>Micromonospora</taxon>
    </lineage>
</organism>
<evidence type="ECO:0000259" key="5">
    <source>
        <dbReference type="Pfam" id="PF21036"/>
    </source>
</evidence>
<reference evidence="6 7" key="1">
    <citation type="submission" date="2021-03" db="EMBL/GenBank/DDBJ databases">
        <authorList>
            <person name="Lee D.-H."/>
        </authorList>
    </citation>
    <scope>NUCLEOTIDE SEQUENCE [LARGE SCALE GENOMIC DNA]</scope>
    <source>
        <strain evidence="6 7">MMS20-R2-23</strain>
    </source>
</reference>
<dbReference type="PANTHER" id="PTHR48050">
    <property type="entry name" value="STEROL 3-BETA-GLUCOSYLTRANSFERASE"/>
    <property type="match status" value="1"/>
</dbReference>
<evidence type="ECO:0000313" key="6">
    <source>
        <dbReference type="EMBL" id="MBO4159741.1"/>
    </source>
</evidence>
<dbReference type="Proteomes" id="UP000671399">
    <property type="component" value="Unassembled WGS sequence"/>
</dbReference>
<feature type="domain" description="Erythromycin biosynthesis protein CIII-like N-terminal" evidence="5">
    <location>
        <begin position="23"/>
        <end position="218"/>
    </location>
</feature>
<evidence type="ECO:0000256" key="3">
    <source>
        <dbReference type="ARBA" id="ARBA00022679"/>
    </source>
</evidence>
<dbReference type="InterPro" id="IPR002213">
    <property type="entry name" value="UDP_glucos_trans"/>
</dbReference>
<keyword evidence="7" id="KW-1185">Reference proteome</keyword>